<accession>A0A6J6SPM6</accession>
<evidence type="ECO:0000313" key="2">
    <source>
        <dbReference type="EMBL" id="CAB4832042.1"/>
    </source>
</evidence>
<dbReference type="EMBL" id="CAFBOS010000089">
    <property type="protein sequence ID" value="CAB4999594.1"/>
    <property type="molecule type" value="Genomic_DNA"/>
</dbReference>
<dbReference type="AlphaFoldDB" id="A0A6J6SPM6"/>
<organism evidence="1">
    <name type="scientific">freshwater metagenome</name>
    <dbReference type="NCBI Taxonomy" id="449393"/>
    <lineage>
        <taxon>unclassified sequences</taxon>
        <taxon>metagenomes</taxon>
        <taxon>ecological metagenomes</taxon>
    </lineage>
</organism>
<evidence type="ECO:0000313" key="1">
    <source>
        <dbReference type="EMBL" id="CAB4736750.1"/>
    </source>
</evidence>
<evidence type="ECO:0000313" key="3">
    <source>
        <dbReference type="EMBL" id="CAB4902866.1"/>
    </source>
</evidence>
<evidence type="ECO:0000313" key="4">
    <source>
        <dbReference type="EMBL" id="CAB4999594.1"/>
    </source>
</evidence>
<proteinExistence type="predicted"/>
<gene>
    <name evidence="1" type="ORF">UFOPK2754_00877</name>
    <name evidence="2" type="ORF">UFOPK3139_01590</name>
    <name evidence="3" type="ORF">UFOPK3543_00957</name>
    <name evidence="4" type="ORF">UFOPK3967_01541</name>
</gene>
<reference evidence="1" key="1">
    <citation type="submission" date="2020-05" db="EMBL/GenBank/DDBJ databases">
        <authorList>
            <person name="Chiriac C."/>
            <person name="Salcher M."/>
            <person name="Ghai R."/>
            <person name="Kavagutti S V."/>
        </authorList>
    </citation>
    <scope>NUCLEOTIDE SEQUENCE</scope>
</reference>
<sequence>MRPDWKSSMASMGVSFNAPLDAGGLLVGEKVTLEFELSAVKTA</sequence>
<protein>
    <submittedName>
        <fullName evidence="1">Unannotated protein</fullName>
    </submittedName>
</protein>
<dbReference type="EMBL" id="CAEZYR010000023">
    <property type="protein sequence ID" value="CAB4736750.1"/>
    <property type="molecule type" value="Genomic_DNA"/>
</dbReference>
<dbReference type="EMBL" id="CAFBMH010000025">
    <property type="protein sequence ID" value="CAB4902866.1"/>
    <property type="molecule type" value="Genomic_DNA"/>
</dbReference>
<dbReference type="EMBL" id="CAFABA010000062">
    <property type="protein sequence ID" value="CAB4832042.1"/>
    <property type="molecule type" value="Genomic_DNA"/>
</dbReference>
<name>A0A6J6SPM6_9ZZZZ</name>